<sequence length="299" mass="33482">MIGDIFNSSSTTSLAEEILALLDEDNDMRLGFKEIRWKTWLKYLMKPVSALIVVDVQNDFIDGSLALKRCPAGQDGASVVPVINQLLSDVNFDVEIYSLDWHDEKHISFIDNLPLRKLHISSPVSAENAQVYDVVVFSDHAPHTQMLWPRHCVQGTWGSQLHSDLKVGSTSKSIQIHKGTNTDVDSYSAFFDNQRISQTELESILRARNVTDVYVCGLAYDVCVRYTTLDALDLGFRTYLIDDASKGVKLEDIDQTKNKIIEKGARVINSSQVKELAESKVCDSDIALWTAKILSLANK</sequence>
<comment type="similarity">
    <text evidence="1">Belongs to the isochorismatase family.</text>
</comment>
<name>A0A812D5V0_ACAPH</name>
<evidence type="ECO:0000313" key="10">
    <source>
        <dbReference type="Proteomes" id="UP000597762"/>
    </source>
</evidence>
<reference evidence="9" key="1">
    <citation type="submission" date="2021-01" db="EMBL/GenBank/DDBJ databases">
        <authorList>
            <person name="Li R."/>
            <person name="Bekaert M."/>
        </authorList>
    </citation>
    <scope>NUCLEOTIDE SEQUENCE</scope>
    <source>
        <strain evidence="9">Farmed</strain>
    </source>
</reference>
<comment type="caution">
    <text evidence="9">The sequence shown here is derived from an EMBL/GenBank/DDBJ whole genome shotgun (WGS) entry which is preliminary data.</text>
</comment>
<keyword evidence="10" id="KW-1185">Reference proteome</keyword>
<dbReference type="Proteomes" id="UP000597762">
    <property type="component" value="Unassembled WGS sequence"/>
</dbReference>
<feature type="domain" description="Isochorismatase-like" evidence="8">
    <location>
        <begin position="127"/>
        <end position="270"/>
    </location>
</feature>
<dbReference type="PANTHER" id="PTHR11080:SF2">
    <property type="entry name" value="LD05707P"/>
    <property type="match status" value="1"/>
</dbReference>
<dbReference type="Gene3D" id="3.40.50.850">
    <property type="entry name" value="Isochorismatase-like"/>
    <property type="match status" value="1"/>
</dbReference>
<dbReference type="GO" id="GO:0008936">
    <property type="term" value="F:nicotinamidase activity"/>
    <property type="evidence" value="ECO:0007669"/>
    <property type="project" value="UniProtKB-EC"/>
</dbReference>
<dbReference type="Pfam" id="PF00857">
    <property type="entry name" value="Isochorismatase"/>
    <property type="match status" value="1"/>
</dbReference>
<dbReference type="InterPro" id="IPR000868">
    <property type="entry name" value="Isochorismatase-like_dom"/>
</dbReference>
<evidence type="ECO:0000256" key="3">
    <source>
        <dbReference type="ARBA" id="ARBA00022723"/>
    </source>
</evidence>
<keyword evidence="2" id="KW-0662">Pyridine nucleotide biosynthesis</keyword>
<dbReference type="PANTHER" id="PTHR11080">
    <property type="entry name" value="PYRAZINAMIDASE/NICOTINAMIDASE"/>
    <property type="match status" value="1"/>
</dbReference>
<dbReference type="CDD" id="cd01011">
    <property type="entry name" value="nicotinamidase"/>
    <property type="match status" value="1"/>
</dbReference>
<evidence type="ECO:0000256" key="4">
    <source>
        <dbReference type="ARBA" id="ARBA00022801"/>
    </source>
</evidence>
<dbReference type="AlphaFoldDB" id="A0A812D5V0"/>
<dbReference type="EC" id="3.5.1.19" evidence="6"/>
<evidence type="ECO:0000259" key="8">
    <source>
        <dbReference type="Pfam" id="PF00857"/>
    </source>
</evidence>
<comment type="pathway">
    <text evidence="5">Cofactor biosynthesis; nicotinate biosynthesis; nicotinate from nicotinamide: step 1/1.</text>
</comment>
<dbReference type="InterPro" id="IPR036380">
    <property type="entry name" value="Isochorismatase-like_sf"/>
</dbReference>
<keyword evidence="3" id="KW-0479">Metal-binding</keyword>
<protein>
    <recommendedName>
        <fullName evidence="6">nicotinamidase</fullName>
        <ecNumber evidence="6">3.5.1.19</ecNumber>
    </recommendedName>
    <alternativeName>
        <fullName evidence="7">Nicotinamide deamidase</fullName>
    </alternativeName>
</protein>
<gene>
    <name evidence="9" type="ORF">SPHA_50475</name>
</gene>
<evidence type="ECO:0000256" key="5">
    <source>
        <dbReference type="ARBA" id="ARBA00037900"/>
    </source>
</evidence>
<evidence type="ECO:0000256" key="7">
    <source>
        <dbReference type="ARBA" id="ARBA00043224"/>
    </source>
</evidence>
<dbReference type="GO" id="GO:0019363">
    <property type="term" value="P:pyridine nucleotide biosynthetic process"/>
    <property type="evidence" value="ECO:0007669"/>
    <property type="project" value="UniProtKB-KW"/>
</dbReference>
<proteinExistence type="inferred from homology"/>
<accession>A0A812D5V0</accession>
<dbReference type="EMBL" id="CAHIKZ030002977">
    <property type="protein sequence ID" value="CAE1294581.1"/>
    <property type="molecule type" value="Genomic_DNA"/>
</dbReference>
<evidence type="ECO:0000256" key="2">
    <source>
        <dbReference type="ARBA" id="ARBA00022642"/>
    </source>
</evidence>
<dbReference type="SUPFAM" id="SSF52499">
    <property type="entry name" value="Isochorismatase-like hydrolases"/>
    <property type="match status" value="1"/>
</dbReference>
<organism evidence="9 10">
    <name type="scientific">Acanthosepion pharaonis</name>
    <name type="common">Pharaoh cuttlefish</name>
    <name type="synonym">Sepia pharaonis</name>
    <dbReference type="NCBI Taxonomy" id="158019"/>
    <lineage>
        <taxon>Eukaryota</taxon>
        <taxon>Metazoa</taxon>
        <taxon>Spiralia</taxon>
        <taxon>Lophotrochozoa</taxon>
        <taxon>Mollusca</taxon>
        <taxon>Cephalopoda</taxon>
        <taxon>Coleoidea</taxon>
        <taxon>Decapodiformes</taxon>
        <taxon>Sepiida</taxon>
        <taxon>Sepiina</taxon>
        <taxon>Sepiidae</taxon>
        <taxon>Acanthosepion</taxon>
    </lineage>
</organism>
<keyword evidence="4" id="KW-0378">Hydrolase</keyword>
<evidence type="ECO:0000256" key="6">
    <source>
        <dbReference type="ARBA" id="ARBA00039017"/>
    </source>
</evidence>
<dbReference type="GO" id="GO:0046872">
    <property type="term" value="F:metal ion binding"/>
    <property type="evidence" value="ECO:0007669"/>
    <property type="project" value="UniProtKB-KW"/>
</dbReference>
<dbReference type="OrthoDB" id="167809at2759"/>
<dbReference type="InterPro" id="IPR052347">
    <property type="entry name" value="Isochorismatase_Nicotinamidase"/>
</dbReference>
<evidence type="ECO:0000256" key="1">
    <source>
        <dbReference type="ARBA" id="ARBA00006336"/>
    </source>
</evidence>
<evidence type="ECO:0000313" key="9">
    <source>
        <dbReference type="EMBL" id="CAE1294581.1"/>
    </source>
</evidence>